<dbReference type="EMBL" id="JACTNZ010000009">
    <property type="protein sequence ID" value="KAG5531573.1"/>
    <property type="molecule type" value="Genomic_DNA"/>
</dbReference>
<evidence type="ECO:0000313" key="1">
    <source>
        <dbReference type="EMBL" id="KAG5531573.1"/>
    </source>
</evidence>
<evidence type="ECO:0000313" key="2">
    <source>
        <dbReference type="Proteomes" id="UP000823749"/>
    </source>
</evidence>
<name>A0AAV6ITG5_9ERIC</name>
<organism evidence="1 2">
    <name type="scientific">Rhododendron griersonianum</name>
    <dbReference type="NCBI Taxonomy" id="479676"/>
    <lineage>
        <taxon>Eukaryota</taxon>
        <taxon>Viridiplantae</taxon>
        <taxon>Streptophyta</taxon>
        <taxon>Embryophyta</taxon>
        <taxon>Tracheophyta</taxon>
        <taxon>Spermatophyta</taxon>
        <taxon>Magnoliopsida</taxon>
        <taxon>eudicotyledons</taxon>
        <taxon>Gunneridae</taxon>
        <taxon>Pentapetalae</taxon>
        <taxon>asterids</taxon>
        <taxon>Ericales</taxon>
        <taxon>Ericaceae</taxon>
        <taxon>Ericoideae</taxon>
        <taxon>Rhodoreae</taxon>
        <taxon>Rhododendron</taxon>
    </lineage>
</organism>
<proteinExistence type="predicted"/>
<accession>A0AAV6ITG5</accession>
<keyword evidence="2" id="KW-1185">Reference proteome</keyword>
<reference evidence="1" key="1">
    <citation type="submission" date="2020-08" db="EMBL/GenBank/DDBJ databases">
        <title>Plant Genome Project.</title>
        <authorList>
            <person name="Zhang R.-G."/>
        </authorList>
    </citation>
    <scope>NUCLEOTIDE SEQUENCE</scope>
    <source>
        <strain evidence="1">WSP0</strain>
        <tissue evidence="1">Leaf</tissue>
    </source>
</reference>
<comment type="caution">
    <text evidence="1">The sequence shown here is derived from an EMBL/GenBank/DDBJ whole genome shotgun (WGS) entry which is preliminary data.</text>
</comment>
<dbReference type="AlphaFoldDB" id="A0AAV6ITG5"/>
<dbReference type="Proteomes" id="UP000823749">
    <property type="component" value="Chromosome 9"/>
</dbReference>
<gene>
    <name evidence="1" type="ORF">RHGRI_026250</name>
</gene>
<sequence>MARDGDGRTERGCKDLRRKTPMLNSKRWMKMGDGKQGAAMVSKCQKVCELRHRIGFVVIEELLKPFFGNIGLDSKILETAFQNETVGMVTTEECVEKVAFQFFESKLLTIEFLIEAWCLTKGSVLCFKYVVDLERNVLTNCSCALRHDAYMIAYRKLVKFMGYSSATIVHGEDVVGERDR</sequence>
<protein>
    <submittedName>
        <fullName evidence="1">Uncharacterized protein</fullName>
    </submittedName>
</protein>